<feature type="region of interest" description="Disordered" evidence="1">
    <location>
        <begin position="112"/>
        <end position="157"/>
    </location>
</feature>
<dbReference type="EMBL" id="VAFM01000001">
    <property type="protein sequence ID" value="TKW62036.1"/>
    <property type="molecule type" value="Genomic_DNA"/>
</dbReference>
<protein>
    <submittedName>
        <fullName evidence="2">Uncharacterized protein</fullName>
    </submittedName>
</protein>
<evidence type="ECO:0000313" key="2">
    <source>
        <dbReference type="EMBL" id="TKW62036.1"/>
    </source>
</evidence>
<name>A0A6N4R680_BLAVI</name>
<comment type="caution">
    <text evidence="2">The sequence shown here is derived from an EMBL/GenBank/DDBJ whole genome shotgun (WGS) entry which is preliminary data.</text>
</comment>
<reference evidence="2 3" key="1">
    <citation type="journal article" date="2017" name="Nat. Commun.">
        <title>In situ click chemistry generation of cyclooxygenase-2 inhibitors.</title>
        <authorList>
            <person name="Bhardwaj A."/>
            <person name="Kaur J."/>
            <person name="Wuest M."/>
            <person name="Wuest F."/>
        </authorList>
    </citation>
    <scope>NUCLEOTIDE SEQUENCE [LARGE SCALE GENOMIC DNA]</scope>
    <source>
        <strain evidence="2">S2_018_000_R2_106</strain>
    </source>
</reference>
<accession>A0A6N4R680</accession>
<dbReference type="AlphaFoldDB" id="A0A6N4R680"/>
<organism evidence="2 3">
    <name type="scientific">Blastochloris viridis</name>
    <name type="common">Rhodopseudomonas viridis</name>
    <dbReference type="NCBI Taxonomy" id="1079"/>
    <lineage>
        <taxon>Bacteria</taxon>
        <taxon>Pseudomonadati</taxon>
        <taxon>Pseudomonadota</taxon>
        <taxon>Alphaproteobacteria</taxon>
        <taxon>Hyphomicrobiales</taxon>
        <taxon>Blastochloridaceae</taxon>
        <taxon>Blastochloris</taxon>
    </lineage>
</organism>
<proteinExistence type="predicted"/>
<sequence length="157" mass="18332">MADKLVNNLSSEQRVSLQEKVNKQCRRRGMEPIDITNMDAALWKELVFRICGLPKQKKGSPARSLEEIMEILDHVQIIPELATEEELAMKFSTKDKIYAFVERTLKVKRMKHKTQGGEKPGQIVKGIVSKRTNQEAHRQREEENRKEMESWPPECWD</sequence>
<evidence type="ECO:0000313" key="3">
    <source>
        <dbReference type="Proteomes" id="UP000320948"/>
    </source>
</evidence>
<evidence type="ECO:0000256" key="1">
    <source>
        <dbReference type="SAM" id="MobiDB-lite"/>
    </source>
</evidence>
<gene>
    <name evidence="2" type="ORF">DI628_05295</name>
</gene>
<dbReference type="Proteomes" id="UP000320948">
    <property type="component" value="Unassembled WGS sequence"/>
</dbReference>
<feature type="compositionally biased region" description="Basic and acidic residues" evidence="1">
    <location>
        <begin position="132"/>
        <end position="149"/>
    </location>
</feature>